<dbReference type="EMBL" id="ML996695">
    <property type="protein sequence ID" value="KAF2400427.1"/>
    <property type="molecule type" value="Genomic_DNA"/>
</dbReference>
<sequence length="233" mass="24560">MVFSSASTSSPIASTVDLSTATLSPIVQVLNDPATGGSFAQFMPDPEIISGELTIPVNGTPTDTPQTITFMARNADFYFGKMRRQLASGCLLTVLYDGREVFSLNLGAISSTYVKYVTNVITPASTNTTIQFVETCVNTNIFPTLDMANIAIILQTPGSSSSMSTSVSTRIPMSGTITGTAINSMSTMTSSSLSTSSISTYMSTTSGMCNGTPRAITYTITETIPCMYAQGIQ</sequence>
<evidence type="ECO:0000313" key="1">
    <source>
        <dbReference type="EMBL" id="KAF2400427.1"/>
    </source>
</evidence>
<organism evidence="1 2">
    <name type="scientific">Trichodelitschia bisporula</name>
    <dbReference type="NCBI Taxonomy" id="703511"/>
    <lineage>
        <taxon>Eukaryota</taxon>
        <taxon>Fungi</taxon>
        <taxon>Dikarya</taxon>
        <taxon>Ascomycota</taxon>
        <taxon>Pezizomycotina</taxon>
        <taxon>Dothideomycetes</taxon>
        <taxon>Dothideomycetes incertae sedis</taxon>
        <taxon>Phaeotrichales</taxon>
        <taxon>Phaeotrichaceae</taxon>
        <taxon>Trichodelitschia</taxon>
    </lineage>
</organism>
<dbReference type="AlphaFoldDB" id="A0A6G1HX61"/>
<name>A0A6G1HX61_9PEZI</name>
<keyword evidence="2" id="KW-1185">Reference proteome</keyword>
<accession>A0A6G1HX61</accession>
<reference evidence="1" key="1">
    <citation type="journal article" date="2020" name="Stud. Mycol.">
        <title>101 Dothideomycetes genomes: a test case for predicting lifestyles and emergence of pathogens.</title>
        <authorList>
            <person name="Haridas S."/>
            <person name="Albert R."/>
            <person name="Binder M."/>
            <person name="Bloem J."/>
            <person name="Labutti K."/>
            <person name="Salamov A."/>
            <person name="Andreopoulos B."/>
            <person name="Baker S."/>
            <person name="Barry K."/>
            <person name="Bills G."/>
            <person name="Bluhm B."/>
            <person name="Cannon C."/>
            <person name="Castanera R."/>
            <person name="Culley D."/>
            <person name="Daum C."/>
            <person name="Ezra D."/>
            <person name="Gonzalez J."/>
            <person name="Henrissat B."/>
            <person name="Kuo A."/>
            <person name="Liang C."/>
            <person name="Lipzen A."/>
            <person name="Lutzoni F."/>
            <person name="Magnuson J."/>
            <person name="Mondo S."/>
            <person name="Nolan M."/>
            <person name="Ohm R."/>
            <person name="Pangilinan J."/>
            <person name="Park H.-J."/>
            <person name="Ramirez L."/>
            <person name="Alfaro M."/>
            <person name="Sun H."/>
            <person name="Tritt A."/>
            <person name="Yoshinaga Y."/>
            <person name="Zwiers L.-H."/>
            <person name="Turgeon B."/>
            <person name="Goodwin S."/>
            <person name="Spatafora J."/>
            <person name="Crous P."/>
            <person name="Grigoriev I."/>
        </authorList>
    </citation>
    <scope>NUCLEOTIDE SEQUENCE</scope>
    <source>
        <strain evidence="1">CBS 262.69</strain>
    </source>
</reference>
<evidence type="ECO:0000313" key="2">
    <source>
        <dbReference type="Proteomes" id="UP000799640"/>
    </source>
</evidence>
<gene>
    <name evidence="1" type="ORF">EJ06DRAFT_430299</name>
</gene>
<protein>
    <submittedName>
        <fullName evidence="1">Uncharacterized protein</fullName>
    </submittedName>
</protein>
<proteinExistence type="predicted"/>
<dbReference type="Proteomes" id="UP000799640">
    <property type="component" value="Unassembled WGS sequence"/>
</dbReference>